<feature type="transmembrane region" description="Helical" evidence="6">
    <location>
        <begin position="248"/>
        <end position="271"/>
    </location>
</feature>
<comment type="caution">
    <text evidence="7">The sequence shown here is derived from an EMBL/GenBank/DDBJ whole genome shotgun (WGS) entry which is preliminary data.</text>
</comment>
<proteinExistence type="predicted"/>
<feature type="transmembrane region" description="Helical" evidence="6">
    <location>
        <begin position="165"/>
        <end position="186"/>
    </location>
</feature>
<name>A0A4U6XP03_9PEZI</name>
<dbReference type="PANTHER" id="PTHR23501">
    <property type="entry name" value="MAJOR FACILITATOR SUPERFAMILY"/>
    <property type="match status" value="1"/>
</dbReference>
<evidence type="ECO:0000313" key="7">
    <source>
        <dbReference type="EMBL" id="TKW57478.1"/>
    </source>
</evidence>
<feature type="compositionally biased region" description="Low complexity" evidence="5">
    <location>
        <begin position="311"/>
        <end position="323"/>
    </location>
</feature>
<sequence>MLASVHQHQSLRPPAKNLFIISSAVAMSSNNTKEKGVFPDDAHLPRDDTASPSTDRGEEVPVSSVGEVLQSRGVTRMEAVYREAKQSRLSLHLVGASVLVCAWAYSLDGSTTSYYSIDASSHYRQHSSVLSTLSIATGVVSAVSKPSVAKVADVTSRPYTYVVTLLFYVVGYAVAASSASVAAYVAGEVLVAVGSSGLDLANDIIVADLTPLEWRGFVGSLLSTPFVVNTWFAGKIVDAVQARGQWRWGYGMFAIIMPAALGPAIATLLYLDRKARNGGVVTLASSSAARRRAAEERAAAEDKGYDGGPRGAVVGARAPSEESPAPPPEPSATWTESLKRGLVEMDAFGLVLLGFGWTLLLLPFSLKTYADHGWRNRSLVAMMVTGGVLLGAYVVYELKWAKVPSAPRRLVTNKTFLMAIVIDSFYMLAGNMRGLYWSSYVYIAKPWSSRDWVYYNNTLTLALCVFGLVAGLLQRWTHRYKMLQVVGLCVKIVGMGIMMDGPRATVSTAAMVLSLVMMGCGGAFLRGRVPRGLAGDVALAIALLSLWSRIGSSVGSAVAAVIWADRMPRLLRRHLPASATDEGVRSLFDSVRTIRTKYAFDDPMRQGAIEAYRRTLYYCLAPALALAFVPLVAALFQTNFYLGKQHNAVTNVGNDGLVLGEEDRNPEPPLPPASSKREAFLRFWAGGK</sequence>
<feature type="transmembrane region" description="Helical" evidence="6">
    <location>
        <begin position="537"/>
        <end position="564"/>
    </location>
</feature>
<evidence type="ECO:0000256" key="1">
    <source>
        <dbReference type="ARBA" id="ARBA00004141"/>
    </source>
</evidence>
<evidence type="ECO:0000256" key="3">
    <source>
        <dbReference type="ARBA" id="ARBA00022989"/>
    </source>
</evidence>
<feature type="transmembrane region" description="Helical" evidence="6">
    <location>
        <begin position="126"/>
        <end position="144"/>
    </location>
</feature>
<evidence type="ECO:0000256" key="4">
    <source>
        <dbReference type="ARBA" id="ARBA00023136"/>
    </source>
</evidence>
<feature type="region of interest" description="Disordered" evidence="5">
    <location>
        <begin position="298"/>
        <end position="333"/>
    </location>
</feature>
<dbReference type="InterPro" id="IPR036259">
    <property type="entry name" value="MFS_trans_sf"/>
</dbReference>
<accession>A0A4U6XP03</accession>
<feature type="transmembrane region" description="Helical" evidence="6">
    <location>
        <begin position="504"/>
        <end position="525"/>
    </location>
</feature>
<reference evidence="7 8" key="1">
    <citation type="journal article" date="2019" name="PLoS ONE">
        <title>Comparative genome analysis indicates high evolutionary potential of pathogenicity genes in Colletotrichum tanaceti.</title>
        <authorList>
            <person name="Lelwala R.V."/>
            <person name="Korhonen P.K."/>
            <person name="Young N.D."/>
            <person name="Scott J.B."/>
            <person name="Ades P.A."/>
            <person name="Gasser R.B."/>
            <person name="Taylor P.W.J."/>
        </authorList>
    </citation>
    <scope>NUCLEOTIDE SEQUENCE [LARGE SCALE GENOMIC DNA]</scope>
    <source>
        <strain evidence="7">BRIP57314</strain>
    </source>
</reference>
<dbReference type="AlphaFoldDB" id="A0A4U6XP03"/>
<dbReference type="PANTHER" id="PTHR23501:SF58">
    <property type="entry name" value="LOW AFFINITY HEME TRANSPORTER STR3"/>
    <property type="match status" value="1"/>
</dbReference>
<protein>
    <submittedName>
        <fullName evidence="7">Siderophore iron transporter 3</fullName>
    </submittedName>
</protein>
<dbReference type="Gene3D" id="1.20.1250.20">
    <property type="entry name" value="MFS general substrate transporter like domains"/>
    <property type="match status" value="1"/>
</dbReference>
<evidence type="ECO:0000256" key="6">
    <source>
        <dbReference type="SAM" id="Phobius"/>
    </source>
</evidence>
<feature type="compositionally biased region" description="Basic and acidic residues" evidence="5">
    <location>
        <begin position="32"/>
        <end position="59"/>
    </location>
</feature>
<dbReference type="Proteomes" id="UP000310108">
    <property type="component" value="Unassembled WGS sequence"/>
</dbReference>
<keyword evidence="2 6" id="KW-0812">Transmembrane</keyword>
<feature type="transmembrane region" description="Helical" evidence="6">
    <location>
        <begin position="347"/>
        <end position="366"/>
    </location>
</feature>
<feature type="transmembrane region" description="Helical" evidence="6">
    <location>
        <begin position="89"/>
        <end position="106"/>
    </location>
</feature>
<dbReference type="GO" id="GO:0005886">
    <property type="term" value="C:plasma membrane"/>
    <property type="evidence" value="ECO:0007669"/>
    <property type="project" value="TreeGrafter"/>
</dbReference>
<evidence type="ECO:0000256" key="5">
    <source>
        <dbReference type="SAM" id="MobiDB-lite"/>
    </source>
</evidence>
<organism evidence="7 8">
    <name type="scientific">Colletotrichum tanaceti</name>
    <dbReference type="NCBI Taxonomy" id="1306861"/>
    <lineage>
        <taxon>Eukaryota</taxon>
        <taxon>Fungi</taxon>
        <taxon>Dikarya</taxon>
        <taxon>Ascomycota</taxon>
        <taxon>Pezizomycotina</taxon>
        <taxon>Sordariomycetes</taxon>
        <taxon>Hypocreomycetidae</taxon>
        <taxon>Glomerellales</taxon>
        <taxon>Glomerellaceae</taxon>
        <taxon>Colletotrichum</taxon>
        <taxon>Colletotrichum destructivum species complex</taxon>
    </lineage>
</organism>
<keyword evidence="3 6" id="KW-1133">Transmembrane helix</keyword>
<gene>
    <name evidence="7" type="primary">str3</name>
    <name evidence="7" type="ORF">CTA1_8561</name>
</gene>
<evidence type="ECO:0000313" key="8">
    <source>
        <dbReference type="Proteomes" id="UP000310108"/>
    </source>
</evidence>
<feature type="region of interest" description="Disordered" evidence="5">
    <location>
        <begin position="32"/>
        <end position="62"/>
    </location>
</feature>
<dbReference type="SUPFAM" id="SSF103473">
    <property type="entry name" value="MFS general substrate transporter"/>
    <property type="match status" value="1"/>
</dbReference>
<feature type="transmembrane region" description="Helical" evidence="6">
    <location>
        <begin position="452"/>
        <end position="473"/>
    </location>
</feature>
<feature type="transmembrane region" description="Helical" evidence="6">
    <location>
        <begin position="416"/>
        <end position="432"/>
    </location>
</feature>
<dbReference type="GO" id="GO:0022857">
    <property type="term" value="F:transmembrane transporter activity"/>
    <property type="evidence" value="ECO:0007669"/>
    <property type="project" value="TreeGrafter"/>
</dbReference>
<evidence type="ECO:0000256" key="2">
    <source>
        <dbReference type="ARBA" id="ARBA00022692"/>
    </source>
</evidence>
<keyword evidence="4 6" id="KW-0472">Membrane</keyword>
<keyword evidence="8" id="KW-1185">Reference proteome</keyword>
<feature type="transmembrane region" description="Helical" evidence="6">
    <location>
        <begin position="378"/>
        <end position="396"/>
    </location>
</feature>
<feature type="transmembrane region" description="Helical" evidence="6">
    <location>
        <begin position="615"/>
        <end position="636"/>
    </location>
</feature>
<dbReference type="EMBL" id="PJEX01000042">
    <property type="protein sequence ID" value="TKW57478.1"/>
    <property type="molecule type" value="Genomic_DNA"/>
</dbReference>
<comment type="subcellular location">
    <subcellularLocation>
        <location evidence="1">Membrane</location>
        <topology evidence="1">Multi-pass membrane protein</topology>
    </subcellularLocation>
</comment>